<accession>A0AAV4U175</accession>
<feature type="non-terminal residue" evidence="2">
    <location>
        <position position="79"/>
    </location>
</feature>
<evidence type="ECO:0000313" key="3">
    <source>
        <dbReference type="Proteomes" id="UP001054837"/>
    </source>
</evidence>
<protein>
    <recommendedName>
        <fullName evidence="4">Ycf15</fullName>
    </recommendedName>
</protein>
<evidence type="ECO:0000256" key="1">
    <source>
        <dbReference type="SAM" id="MobiDB-lite"/>
    </source>
</evidence>
<sequence length="79" mass="8902">MSALIEKVYASIFFFHGISSESLRKGNKSNRIASTPSQFPEVSRPPNPPFSKIQSRKRPPDDSEISHGNYPREARGITR</sequence>
<feature type="compositionally biased region" description="Polar residues" evidence="1">
    <location>
        <begin position="29"/>
        <end position="40"/>
    </location>
</feature>
<proteinExistence type="predicted"/>
<feature type="compositionally biased region" description="Basic and acidic residues" evidence="1">
    <location>
        <begin position="58"/>
        <end position="79"/>
    </location>
</feature>
<dbReference type="Proteomes" id="UP001054837">
    <property type="component" value="Unassembled WGS sequence"/>
</dbReference>
<reference evidence="2 3" key="1">
    <citation type="submission" date="2021-06" db="EMBL/GenBank/DDBJ databases">
        <title>Caerostris darwini draft genome.</title>
        <authorList>
            <person name="Kono N."/>
            <person name="Arakawa K."/>
        </authorList>
    </citation>
    <scope>NUCLEOTIDE SEQUENCE [LARGE SCALE GENOMIC DNA]</scope>
</reference>
<evidence type="ECO:0000313" key="2">
    <source>
        <dbReference type="EMBL" id="GIY51500.1"/>
    </source>
</evidence>
<feature type="region of interest" description="Disordered" evidence="1">
    <location>
        <begin position="24"/>
        <end position="79"/>
    </location>
</feature>
<dbReference type="AlphaFoldDB" id="A0AAV4U175"/>
<comment type="caution">
    <text evidence="2">The sequence shown here is derived from an EMBL/GenBank/DDBJ whole genome shotgun (WGS) entry which is preliminary data.</text>
</comment>
<keyword evidence="3" id="KW-1185">Reference proteome</keyword>
<organism evidence="2 3">
    <name type="scientific">Caerostris darwini</name>
    <dbReference type="NCBI Taxonomy" id="1538125"/>
    <lineage>
        <taxon>Eukaryota</taxon>
        <taxon>Metazoa</taxon>
        <taxon>Ecdysozoa</taxon>
        <taxon>Arthropoda</taxon>
        <taxon>Chelicerata</taxon>
        <taxon>Arachnida</taxon>
        <taxon>Araneae</taxon>
        <taxon>Araneomorphae</taxon>
        <taxon>Entelegynae</taxon>
        <taxon>Araneoidea</taxon>
        <taxon>Araneidae</taxon>
        <taxon>Caerostris</taxon>
    </lineage>
</organism>
<dbReference type="EMBL" id="BPLQ01010550">
    <property type="protein sequence ID" value="GIY51500.1"/>
    <property type="molecule type" value="Genomic_DNA"/>
</dbReference>
<name>A0AAV4U175_9ARAC</name>
<gene>
    <name evidence="2" type="ORF">CDAR_46101</name>
</gene>
<evidence type="ECO:0008006" key="4">
    <source>
        <dbReference type="Google" id="ProtNLM"/>
    </source>
</evidence>